<dbReference type="Proteomes" id="UP000251889">
    <property type="component" value="Unassembled WGS sequence"/>
</dbReference>
<dbReference type="NCBIfam" id="TIGR04183">
    <property type="entry name" value="Por_Secre_tail"/>
    <property type="match status" value="1"/>
</dbReference>
<dbReference type="RefSeq" id="WP_112749935.1">
    <property type="nucleotide sequence ID" value="NZ_QMFY01000025.1"/>
</dbReference>
<dbReference type="InterPro" id="IPR026444">
    <property type="entry name" value="Secre_tail"/>
</dbReference>
<dbReference type="OrthoDB" id="7794186at2"/>
<dbReference type="AlphaFoldDB" id="A0A364XVX1"/>
<dbReference type="Gene3D" id="2.60.120.380">
    <property type="match status" value="1"/>
</dbReference>
<dbReference type="Gene3D" id="2.60.40.2700">
    <property type="match status" value="1"/>
</dbReference>
<name>A0A364XVX1_9BACT</name>
<evidence type="ECO:0000313" key="3">
    <source>
        <dbReference type="Proteomes" id="UP000251889"/>
    </source>
</evidence>
<dbReference type="Pfam" id="PF18962">
    <property type="entry name" value="Por_Secre_tail"/>
    <property type="match status" value="1"/>
</dbReference>
<reference evidence="2 3" key="1">
    <citation type="submission" date="2018-06" db="EMBL/GenBank/DDBJ databases">
        <title>Chryseolinea flavus sp. nov., a member of the phylum Bacteroidetes isolated from soil.</title>
        <authorList>
            <person name="Li Y."/>
            <person name="Wang J."/>
        </authorList>
    </citation>
    <scope>NUCLEOTIDE SEQUENCE [LARGE SCALE GENOMIC DNA]</scope>
    <source>
        <strain evidence="2 3">SDU1-6</strain>
    </source>
</reference>
<sequence>MRKQLLGKLFTLLVALCVLPDKVFSQSENYVDWQINTSDLSGGKVVMNVGQTRTITYTVTAGRNLNPTGGPGEFLPVNFQFQLFRMPSGFSTCGCTPISNIETITSADFAANENMVTKQYTVSVTAGAGTSTSGSTLRSNDKIILTVAGPWAPNKSFTVTVNTPPLDNNSISNSGATSFPDTGNPAVLNGSTPTGGNGTFTYQWQSSLGTPNTFLNIAGATGKNYDPPAIQFTTYYRRVVTSSALTSTSNTIAVSIVRTGSTMNNPINIGDFSICSTYYNEARNFPEYGYGNEYGNSTDDVFYRFNLTEPAHISLANCKTDGVTGLIDLLDASGNLVAGGTLLNTCDVGYEQVFNVQPGVYYIVSESNGPNSTNYLPVYLQAYPIFTTSASNVTIVSGTSTTLQAFGSGVTYTWSPSTGLSSTTGASVIASPAFTTTYNVKATTAEGCYLFKMITVNVTGSPGSTFNSPRVVTLNGCSPYYSGPINPAGYGNEYGGPSEDLYFKFTLASSSQVSIWTDLAQNNMRLVLLNSAGAFMEEQLYSWEEDYEHDSGYHLVLVDGTPMKPTLPAGTYYVVAEGNNGSTPFSVSIQKTTACREATDISHEKLNEEVPVKSYPNPAKEEITVFFNQDGPADIHFVSVSGVEIKRVSTSSGNSATINIHDVPQGLYLLRIHQGNTLRTEKLLIEK</sequence>
<protein>
    <recommendedName>
        <fullName evidence="1">Secretion system C-terminal sorting domain-containing protein</fullName>
    </recommendedName>
</protein>
<comment type="caution">
    <text evidence="2">The sequence shown here is derived from an EMBL/GenBank/DDBJ whole genome shotgun (WGS) entry which is preliminary data.</text>
</comment>
<keyword evidence="3" id="KW-1185">Reference proteome</keyword>
<accession>A0A364XVX1</accession>
<proteinExistence type="predicted"/>
<gene>
    <name evidence="2" type="ORF">DQQ10_26305</name>
</gene>
<organism evidence="2 3">
    <name type="scientific">Pseudochryseolinea flava</name>
    <dbReference type="NCBI Taxonomy" id="2059302"/>
    <lineage>
        <taxon>Bacteria</taxon>
        <taxon>Pseudomonadati</taxon>
        <taxon>Bacteroidota</taxon>
        <taxon>Cytophagia</taxon>
        <taxon>Cytophagales</taxon>
        <taxon>Fulvivirgaceae</taxon>
        <taxon>Pseudochryseolinea</taxon>
    </lineage>
</organism>
<evidence type="ECO:0000259" key="1">
    <source>
        <dbReference type="Pfam" id="PF18962"/>
    </source>
</evidence>
<evidence type="ECO:0000313" key="2">
    <source>
        <dbReference type="EMBL" id="RAV97872.1"/>
    </source>
</evidence>
<dbReference type="EMBL" id="QMFY01000025">
    <property type="protein sequence ID" value="RAV97872.1"/>
    <property type="molecule type" value="Genomic_DNA"/>
</dbReference>
<feature type="domain" description="Secretion system C-terminal sorting" evidence="1">
    <location>
        <begin position="615"/>
        <end position="685"/>
    </location>
</feature>